<sequence length="165" mass="18258">MFNKSKISQKISPGKLLLILTLSGVLYLVFPRGEETSVTTQLTDVAIQQLTGGNTTGLLYSEPDLDLAKFDLEQLIEHNPFQKSKSVEEVSEINITTEQQRLMEGSKEFKPPTVDITAILYSETKRFALIDNVLYPEGGVLPSGQQIAEIHSTYVRFVPSASPAK</sequence>
<proteinExistence type="predicted"/>
<dbReference type="EMBL" id="SJPG01000001">
    <property type="protein sequence ID" value="TWT59933.1"/>
    <property type="molecule type" value="Genomic_DNA"/>
</dbReference>
<protein>
    <submittedName>
        <fullName evidence="1">Uncharacterized protein</fullName>
    </submittedName>
</protein>
<accession>A0A5C5XCB3</accession>
<dbReference type="RefSeq" id="WP_146502109.1">
    <property type="nucleotide sequence ID" value="NZ_SJPG01000001.1"/>
</dbReference>
<comment type="caution">
    <text evidence="1">The sequence shown here is derived from an EMBL/GenBank/DDBJ whole genome shotgun (WGS) entry which is preliminary data.</text>
</comment>
<gene>
    <name evidence="1" type="ORF">Pan54_06440</name>
</gene>
<organism evidence="1 2">
    <name type="scientific">Rubinisphaera italica</name>
    <dbReference type="NCBI Taxonomy" id="2527969"/>
    <lineage>
        <taxon>Bacteria</taxon>
        <taxon>Pseudomonadati</taxon>
        <taxon>Planctomycetota</taxon>
        <taxon>Planctomycetia</taxon>
        <taxon>Planctomycetales</taxon>
        <taxon>Planctomycetaceae</taxon>
        <taxon>Rubinisphaera</taxon>
    </lineage>
</organism>
<evidence type="ECO:0000313" key="1">
    <source>
        <dbReference type="EMBL" id="TWT59933.1"/>
    </source>
</evidence>
<evidence type="ECO:0000313" key="2">
    <source>
        <dbReference type="Proteomes" id="UP000316095"/>
    </source>
</evidence>
<dbReference type="AlphaFoldDB" id="A0A5C5XCB3"/>
<dbReference type="Proteomes" id="UP000316095">
    <property type="component" value="Unassembled WGS sequence"/>
</dbReference>
<name>A0A5C5XCB3_9PLAN</name>
<reference evidence="1 2" key="1">
    <citation type="submission" date="2019-02" db="EMBL/GenBank/DDBJ databases">
        <title>Deep-cultivation of Planctomycetes and their phenomic and genomic characterization uncovers novel biology.</title>
        <authorList>
            <person name="Wiegand S."/>
            <person name="Jogler M."/>
            <person name="Boedeker C."/>
            <person name="Pinto D."/>
            <person name="Vollmers J."/>
            <person name="Rivas-Marin E."/>
            <person name="Kohn T."/>
            <person name="Peeters S.H."/>
            <person name="Heuer A."/>
            <person name="Rast P."/>
            <person name="Oberbeckmann S."/>
            <person name="Bunk B."/>
            <person name="Jeske O."/>
            <person name="Meyerdierks A."/>
            <person name="Storesund J.E."/>
            <person name="Kallscheuer N."/>
            <person name="Luecker S."/>
            <person name="Lage O.M."/>
            <person name="Pohl T."/>
            <person name="Merkel B.J."/>
            <person name="Hornburger P."/>
            <person name="Mueller R.-W."/>
            <person name="Bruemmer F."/>
            <person name="Labrenz M."/>
            <person name="Spormann A.M."/>
            <person name="Op Den Camp H."/>
            <person name="Overmann J."/>
            <person name="Amann R."/>
            <person name="Jetten M.S.M."/>
            <person name="Mascher T."/>
            <person name="Medema M.H."/>
            <person name="Devos D.P."/>
            <person name="Kaster A.-K."/>
            <person name="Ovreas L."/>
            <person name="Rohde M."/>
            <person name="Galperin M.Y."/>
            <person name="Jogler C."/>
        </authorList>
    </citation>
    <scope>NUCLEOTIDE SEQUENCE [LARGE SCALE GENOMIC DNA]</scope>
    <source>
        <strain evidence="1 2">Pan54</strain>
    </source>
</reference>
<keyword evidence="2" id="KW-1185">Reference proteome</keyword>